<dbReference type="RefSeq" id="WP_206927734.1">
    <property type="nucleotide sequence ID" value="NZ_JAEKJW010000002.1"/>
</dbReference>
<name>A0A8I1MA53_9PROT</name>
<reference evidence="2" key="1">
    <citation type="submission" date="2020-12" db="EMBL/GenBank/DDBJ databases">
        <title>Oil enriched cultivation method for isolating marine PHA-producing bacteria.</title>
        <authorList>
            <person name="Zheng W."/>
            <person name="Yu S."/>
            <person name="Huang Y."/>
        </authorList>
    </citation>
    <scope>NUCLEOTIDE SEQUENCE</scope>
    <source>
        <strain evidence="2">SY-2-3</strain>
    </source>
</reference>
<dbReference type="SUPFAM" id="SSF49870">
    <property type="entry name" value="Osmotin, thaumatin-like protein"/>
    <property type="match status" value="1"/>
</dbReference>
<dbReference type="Gene3D" id="2.60.110.10">
    <property type="entry name" value="Thaumatin"/>
    <property type="match status" value="1"/>
</dbReference>
<dbReference type="InterPro" id="IPR037176">
    <property type="entry name" value="Osmotin/thaumatin-like_sf"/>
</dbReference>
<dbReference type="InterPro" id="IPR001938">
    <property type="entry name" value="Thaumatin"/>
</dbReference>
<keyword evidence="1" id="KW-0732">Signal</keyword>
<protein>
    <submittedName>
        <fullName evidence="2">Uncharacterized protein</fullName>
    </submittedName>
</protein>
<evidence type="ECO:0000256" key="1">
    <source>
        <dbReference type="SAM" id="SignalP"/>
    </source>
</evidence>
<evidence type="ECO:0000313" key="2">
    <source>
        <dbReference type="EMBL" id="MBN8197607.1"/>
    </source>
</evidence>
<proteinExistence type="predicted"/>
<comment type="caution">
    <text evidence="2">The sequence shown here is derived from an EMBL/GenBank/DDBJ whole genome shotgun (WGS) entry which is preliminary data.</text>
</comment>
<accession>A0A8I1MA53</accession>
<dbReference type="Proteomes" id="UP000664405">
    <property type="component" value="Unassembled WGS sequence"/>
</dbReference>
<feature type="chain" id="PRO_5034622100" evidence="1">
    <location>
        <begin position="27"/>
        <end position="446"/>
    </location>
</feature>
<dbReference type="EMBL" id="JAEKJW010000002">
    <property type="protein sequence ID" value="MBN8197607.1"/>
    <property type="molecule type" value="Genomic_DNA"/>
</dbReference>
<gene>
    <name evidence="2" type="ORF">JF547_14165</name>
</gene>
<sequence length="446" mass="47815">MFRSFLRSFKGTLCAALLTLSLPVCAHAAATTTSYLMWQLPGSAISFPVYVYQNDTQVDYLYATTQQAFLGDYAPGTTNASFTLYYQDSNAAWHGCDMVLTNGQIATTTTCPGAVINKPVANSNVYTLAMGAIAWPAIDQAPTNPTNVDYAKRKITFKNDTQYAQIRIGEHCTVSANPDNSNCTNNLNLYEIAKGESATFYVDGDGTTPAQTPLAGLTSYGFTVTAYKKSASDDWVETGGYGKGQTPYATKIEFTHKAVPINNGAPSPEGSTNFDISAVDGYNISVTGYPAKPTYCTYTVPPENSNILGAGKYGPDIFLARITDSEKTCQSSSQLPQGYNKGDAPAKWDLTVTSNGKYQGCMSPCSYAKINNDSNQDLFCCAGKYKSSKTCDQATGVIGANNSTYVTNLAPPVSTHVYRFAYDDAIGDFACPAQTDFMIVFGTANG</sequence>
<evidence type="ECO:0000313" key="3">
    <source>
        <dbReference type="Proteomes" id="UP000664405"/>
    </source>
</evidence>
<dbReference type="AlphaFoldDB" id="A0A8I1MA53"/>
<feature type="signal peptide" evidence="1">
    <location>
        <begin position="1"/>
        <end position="26"/>
    </location>
</feature>
<dbReference type="Pfam" id="PF00314">
    <property type="entry name" value="Thaumatin"/>
    <property type="match status" value="1"/>
</dbReference>
<organism evidence="2 3">
    <name type="scientific">Thalassospira povalilytica</name>
    <dbReference type="NCBI Taxonomy" id="732237"/>
    <lineage>
        <taxon>Bacteria</taxon>
        <taxon>Pseudomonadati</taxon>
        <taxon>Pseudomonadota</taxon>
        <taxon>Alphaproteobacteria</taxon>
        <taxon>Rhodospirillales</taxon>
        <taxon>Thalassospiraceae</taxon>
        <taxon>Thalassospira</taxon>
    </lineage>
</organism>